<dbReference type="EMBL" id="CP063231">
    <property type="protein sequence ID" value="URL58968.1"/>
    <property type="molecule type" value="Genomic_DNA"/>
</dbReference>
<name>A0ABY4T1Y8_9GAMM</name>
<accession>A0ABY4T1Y8</accession>
<dbReference type="Proteomes" id="UP001056681">
    <property type="component" value="Chromosome"/>
</dbReference>
<evidence type="ECO:0000313" key="2">
    <source>
        <dbReference type="Proteomes" id="UP001056681"/>
    </source>
</evidence>
<evidence type="ECO:0000313" key="1">
    <source>
        <dbReference type="EMBL" id="URL58968.1"/>
    </source>
</evidence>
<keyword evidence="2" id="KW-1185">Reference proteome</keyword>
<organism evidence="1 2">
    <name type="scientific">Luteibacter flocculans</name>
    <dbReference type="NCBI Taxonomy" id="2780091"/>
    <lineage>
        <taxon>Bacteria</taxon>
        <taxon>Pseudomonadati</taxon>
        <taxon>Pseudomonadota</taxon>
        <taxon>Gammaproteobacteria</taxon>
        <taxon>Lysobacterales</taxon>
        <taxon>Rhodanobacteraceae</taxon>
        <taxon>Luteibacter</taxon>
    </lineage>
</organism>
<proteinExistence type="predicted"/>
<gene>
    <name evidence="1" type="ORF">IM816_02285</name>
</gene>
<sequence length="89" mass="9849">MARVRSAPVHPSHRHHWWAARLTTVFGIAIASLASCQHFHPKAPDPRGLALELADVDACLDSGGAWSADMHRCVSRVDVPDDATRTWRE</sequence>
<reference evidence="1" key="1">
    <citation type="submission" date="2020-10" db="EMBL/GenBank/DDBJ databases">
        <title>Whole-genome sequence of Luteibacter sp. EIF3.</title>
        <authorList>
            <person name="Friedrich I."/>
            <person name="Hertel R."/>
            <person name="Daniel R."/>
        </authorList>
    </citation>
    <scope>NUCLEOTIDE SEQUENCE</scope>
    <source>
        <strain evidence="1">EIF3</strain>
    </source>
</reference>
<dbReference type="RefSeq" id="WP_250339627.1">
    <property type="nucleotide sequence ID" value="NZ_CP063231.1"/>
</dbReference>
<protein>
    <submittedName>
        <fullName evidence="1">Uncharacterized protein</fullName>
    </submittedName>
</protein>